<organism evidence="1">
    <name type="scientific">viral metagenome</name>
    <dbReference type="NCBI Taxonomy" id="1070528"/>
    <lineage>
        <taxon>unclassified sequences</taxon>
        <taxon>metagenomes</taxon>
        <taxon>organismal metagenomes</taxon>
    </lineage>
</organism>
<dbReference type="EMBL" id="MT143367">
    <property type="protein sequence ID" value="QJA96063.1"/>
    <property type="molecule type" value="Genomic_DNA"/>
</dbReference>
<sequence length="79" mass="8337">MTAPVVYGFGFDPRNGGFEAILIDGVSYPAQAVAAFPDLLEALKEARSQLEAYELERSGEAYNSLQINAAIALATGASQ</sequence>
<proteinExistence type="predicted"/>
<dbReference type="AlphaFoldDB" id="A0A6M3LN85"/>
<reference evidence="1" key="1">
    <citation type="submission" date="2020-03" db="EMBL/GenBank/DDBJ databases">
        <title>The deep terrestrial virosphere.</title>
        <authorList>
            <person name="Holmfeldt K."/>
            <person name="Nilsson E."/>
            <person name="Simone D."/>
            <person name="Lopez-Fernandez M."/>
            <person name="Wu X."/>
            <person name="de Brujin I."/>
            <person name="Lundin D."/>
            <person name="Andersson A."/>
            <person name="Bertilsson S."/>
            <person name="Dopson M."/>
        </authorList>
    </citation>
    <scope>NUCLEOTIDE SEQUENCE</scope>
    <source>
        <strain evidence="1">MM415B04950</strain>
    </source>
</reference>
<accession>A0A6M3LN85</accession>
<name>A0A6M3LN85_9ZZZZ</name>
<gene>
    <name evidence="1" type="ORF">MM415B04950_0008</name>
</gene>
<protein>
    <submittedName>
        <fullName evidence="1">Uncharacterized protein</fullName>
    </submittedName>
</protein>
<evidence type="ECO:0000313" key="1">
    <source>
        <dbReference type="EMBL" id="QJA96063.1"/>
    </source>
</evidence>